<evidence type="ECO:0000259" key="1">
    <source>
        <dbReference type="Pfam" id="PF04993"/>
    </source>
</evidence>
<dbReference type="EMBL" id="WBVQ01000002">
    <property type="protein sequence ID" value="KAB2816625.1"/>
    <property type="molecule type" value="Genomic_DNA"/>
</dbReference>
<name>A0A6L3ZFH3_9FLAO</name>
<gene>
    <name evidence="2" type="ORF">F8C82_13165</name>
</gene>
<dbReference type="InterPro" id="IPR007076">
    <property type="entry name" value="TfoX_N"/>
</dbReference>
<dbReference type="RefSeq" id="WP_151694053.1">
    <property type="nucleotide sequence ID" value="NZ_BMGX01000001.1"/>
</dbReference>
<dbReference type="Pfam" id="PF04993">
    <property type="entry name" value="TfoX_N"/>
    <property type="match status" value="1"/>
</dbReference>
<dbReference type="SUPFAM" id="SSF159894">
    <property type="entry name" value="YgaC/TfoX-N like"/>
    <property type="match status" value="1"/>
</dbReference>
<keyword evidence="3" id="KW-1185">Reference proteome</keyword>
<dbReference type="Gene3D" id="3.30.1460.30">
    <property type="entry name" value="YgaC/TfoX-N like chaperone"/>
    <property type="match status" value="1"/>
</dbReference>
<proteinExistence type="predicted"/>
<protein>
    <submittedName>
        <fullName evidence="2">TfoX/Sxy family protein</fullName>
    </submittedName>
</protein>
<sequence length="115" mass="13045">MAYDEYAAERVDRILQSKSVAFEQKKMFGGVAFMVNHKMCIGVIKNELMCRVGEELQETALQQIGAKAMEFTGKPMKGYVSVEPDGFDTENQLEQWVNWCLAFNPKAKASKNRKS</sequence>
<evidence type="ECO:0000313" key="3">
    <source>
        <dbReference type="Proteomes" id="UP000484164"/>
    </source>
</evidence>
<dbReference type="Proteomes" id="UP000484164">
    <property type="component" value="Unassembled WGS sequence"/>
</dbReference>
<dbReference type="OrthoDB" id="214902at2"/>
<feature type="domain" description="TfoX N-terminal" evidence="1">
    <location>
        <begin position="22"/>
        <end position="102"/>
    </location>
</feature>
<reference evidence="2 3" key="1">
    <citation type="submission" date="2019-10" db="EMBL/GenBank/DDBJ databases">
        <title>Genome sequence of Phaeocystidibacter marisrubri JCM30614 (type strain).</title>
        <authorList>
            <person name="Bowman J.P."/>
        </authorList>
    </citation>
    <scope>NUCLEOTIDE SEQUENCE [LARGE SCALE GENOMIC DNA]</scope>
    <source>
        <strain evidence="2 3">JCM 30614</strain>
    </source>
</reference>
<organism evidence="2 3">
    <name type="scientific">Phaeocystidibacter marisrubri</name>
    <dbReference type="NCBI Taxonomy" id="1577780"/>
    <lineage>
        <taxon>Bacteria</taxon>
        <taxon>Pseudomonadati</taxon>
        <taxon>Bacteroidota</taxon>
        <taxon>Flavobacteriia</taxon>
        <taxon>Flavobacteriales</taxon>
        <taxon>Phaeocystidibacteraceae</taxon>
        <taxon>Phaeocystidibacter</taxon>
    </lineage>
</organism>
<comment type="caution">
    <text evidence="2">The sequence shown here is derived from an EMBL/GenBank/DDBJ whole genome shotgun (WGS) entry which is preliminary data.</text>
</comment>
<accession>A0A6L3ZFH3</accession>
<evidence type="ECO:0000313" key="2">
    <source>
        <dbReference type="EMBL" id="KAB2816625.1"/>
    </source>
</evidence>
<dbReference type="AlphaFoldDB" id="A0A6L3ZFH3"/>